<comment type="caution">
    <text evidence="2">The sequence shown here is derived from an EMBL/GenBank/DDBJ whole genome shotgun (WGS) entry which is preliminary data.</text>
</comment>
<name>A0ABV0XR00_9TELE</name>
<protein>
    <submittedName>
        <fullName evidence="2">Uncharacterized protein</fullName>
    </submittedName>
</protein>
<keyword evidence="1" id="KW-0812">Transmembrane</keyword>
<evidence type="ECO:0000256" key="1">
    <source>
        <dbReference type="SAM" id="Phobius"/>
    </source>
</evidence>
<gene>
    <name evidence="2" type="ORF">AMECASPLE_016064</name>
</gene>
<proteinExistence type="predicted"/>
<keyword evidence="3" id="KW-1185">Reference proteome</keyword>
<sequence>MSLNVPAEEKHPHSMLLTPPFFSMVTGYSGCSAVLIFHFKKGFACMPEVSVLVTSEQRTFFHMFDVSQMACGKQQIRLVVAFLQKWIHSRNSFIKVRFVKCITNHCPRDAMGLLLLL</sequence>
<evidence type="ECO:0000313" key="2">
    <source>
        <dbReference type="EMBL" id="MEQ2283885.1"/>
    </source>
</evidence>
<feature type="transmembrane region" description="Helical" evidence="1">
    <location>
        <begin position="20"/>
        <end position="39"/>
    </location>
</feature>
<reference evidence="2 3" key="1">
    <citation type="submission" date="2021-06" db="EMBL/GenBank/DDBJ databases">
        <authorList>
            <person name="Palmer J.M."/>
        </authorList>
    </citation>
    <scope>NUCLEOTIDE SEQUENCE [LARGE SCALE GENOMIC DNA]</scope>
    <source>
        <strain evidence="2 3">AS_MEX2019</strain>
        <tissue evidence="2">Muscle</tissue>
    </source>
</reference>
<accession>A0ABV0XR00</accession>
<dbReference type="Proteomes" id="UP001469553">
    <property type="component" value="Unassembled WGS sequence"/>
</dbReference>
<keyword evidence="1" id="KW-1133">Transmembrane helix</keyword>
<keyword evidence="1" id="KW-0472">Membrane</keyword>
<dbReference type="EMBL" id="JAHRIP010010559">
    <property type="protein sequence ID" value="MEQ2283885.1"/>
    <property type="molecule type" value="Genomic_DNA"/>
</dbReference>
<organism evidence="2 3">
    <name type="scientific">Ameca splendens</name>
    <dbReference type="NCBI Taxonomy" id="208324"/>
    <lineage>
        <taxon>Eukaryota</taxon>
        <taxon>Metazoa</taxon>
        <taxon>Chordata</taxon>
        <taxon>Craniata</taxon>
        <taxon>Vertebrata</taxon>
        <taxon>Euteleostomi</taxon>
        <taxon>Actinopterygii</taxon>
        <taxon>Neopterygii</taxon>
        <taxon>Teleostei</taxon>
        <taxon>Neoteleostei</taxon>
        <taxon>Acanthomorphata</taxon>
        <taxon>Ovalentaria</taxon>
        <taxon>Atherinomorphae</taxon>
        <taxon>Cyprinodontiformes</taxon>
        <taxon>Goodeidae</taxon>
        <taxon>Ameca</taxon>
    </lineage>
</organism>
<evidence type="ECO:0000313" key="3">
    <source>
        <dbReference type="Proteomes" id="UP001469553"/>
    </source>
</evidence>